<name>A0AAU9EVK2_9BACT</name>
<evidence type="ECO:0000256" key="2">
    <source>
        <dbReference type="ARBA" id="ARBA00023125"/>
    </source>
</evidence>
<dbReference type="GO" id="GO:0003700">
    <property type="term" value="F:DNA-binding transcription factor activity"/>
    <property type="evidence" value="ECO:0007669"/>
    <property type="project" value="TreeGrafter"/>
</dbReference>
<dbReference type="Proteomes" id="UP001366166">
    <property type="component" value="Chromosome"/>
</dbReference>
<dbReference type="KEGG" id="dmp:FAK_16070"/>
<dbReference type="PANTHER" id="PTHR30146:SF109">
    <property type="entry name" value="HTH-TYPE TRANSCRIPTIONAL REGULATOR GALS"/>
    <property type="match status" value="1"/>
</dbReference>
<accession>A0AAU9EVK2</accession>
<proteinExistence type="predicted"/>
<dbReference type="AlphaFoldDB" id="A0AAU9EVK2"/>
<dbReference type="EMBL" id="AP028679">
    <property type="protein sequence ID" value="BEQ14541.1"/>
    <property type="molecule type" value="Genomic_DNA"/>
</dbReference>
<dbReference type="InterPro" id="IPR000843">
    <property type="entry name" value="HTH_LacI"/>
</dbReference>
<evidence type="ECO:0000256" key="3">
    <source>
        <dbReference type="ARBA" id="ARBA00023163"/>
    </source>
</evidence>
<dbReference type="InterPro" id="IPR046335">
    <property type="entry name" value="LacI/GalR-like_sensor"/>
</dbReference>
<dbReference type="PANTHER" id="PTHR30146">
    <property type="entry name" value="LACI-RELATED TRANSCRIPTIONAL REPRESSOR"/>
    <property type="match status" value="1"/>
</dbReference>
<dbReference type="InterPro" id="IPR028082">
    <property type="entry name" value="Peripla_BP_I"/>
</dbReference>
<dbReference type="GO" id="GO:0000976">
    <property type="term" value="F:transcription cis-regulatory region binding"/>
    <property type="evidence" value="ECO:0007669"/>
    <property type="project" value="TreeGrafter"/>
</dbReference>
<keyword evidence="3" id="KW-0804">Transcription</keyword>
<dbReference type="PROSITE" id="PS00356">
    <property type="entry name" value="HTH_LACI_1"/>
    <property type="match status" value="1"/>
</dbReference>
<dbReference type="CDD" id="cd06267">
    <property type="entry name" value="PBP1_LacI_sugar_binding-like"/>
    <property type="match status" value="1"/>
</dbReference>
<dbReference type="Pfam" id="PF00356">
    <property type="entry name" value="LacI"/>
    <property type="match status" value="1"/>
</dbReference>
<evidence type="ECO:0000259" key="4">
    <source>
        <dbReference type="PROSITE" id="PS50932"/>
    </source>
</evidence>
<keyword evidence="2" id="KW-0238">DNA-binding</keyword>
<dbReference type="Gene3D" id="1.10.260.40">
    <property type="entry name" value="lambda repressor-like DNA-binding domains"/>
    <property type="match status" value="1"/>
</dbReference>
<dbReference type="SUPFAM" id="SSF47413">
    <property type="entry name" value="lambda repressor-like DNA-binding domains"/>
    <property type="match status" value="1"/>
</dbReference>
<protein>
    <submittedName>
        <fullName evidence="5">LacI family transcriptional regulator</fullName>
    </submittedName>
</protein>
<dbReference type="SMART" id="SM00354">
    <property type="entry name" value="HTH_LACI"/>
    <property type="match status" value="1"/>
</dbReference>
<evidence type="ECO:0000313" key="5">
    <source>
        <dbReference type="EMBL" id="BEQ14541.1"/>
    </source>
</evidence>
<dbReference type="PROSITE" id="PS50932">
    <property type="entry name" value="HTH_LACI_2"/>
    <property type="match status" value="1"/>
</dbReference>
<evidence type="ECO:0000256" key="1">
    <source>
        <dbReference type="ARBA" id="ARBA00023015"/>
    </source>
</evidence>
<dbReference type="CDD" id="cd01392">
    <property type="entry name" value="HTH_LacI"/>
    <property type="match status" value="1"/>
</dbReference>
<gene>
    <name evidence="5" type="ORF">FAK_16070</name>
</gene>
<reference evidence="6" key="1">
    <citation type="journal article" date="2023" name="Arch. Microbiol.">
        <title>Desulfoferula mesophilus gen. nov. sp. nov., a mesophilic sulfate-reducing bacterium isolated from a brackish lake sediment.</title>
        <authorList>
            <person name="Watanabe T."/>
            <person name="Yabe T."/>
            <person name="Tsuji J.M."/>
            <person name="Fukui M."/>
        </authorList>
    </citation>
    <scope>NUCLEOTIDE SEQUENCE [LARGE SCALE GENOMIC DNA]</scope>
    <source>
        <strain evidence="6">12FAK</strain>
    </source>
</reference>
<dbReference type="SUPFAM" id="SSF53822">
    <property type="entry name" value="Periplasmic binding protein-like I"/>
    <property type="match status" value="1"/>
</dbReference>
<dbReference type="Gene3D" id="3.40.50.2300">
    <property type="match status" value="2"/>
</dbReference>
<dbReference type="Pfam" id="PF13377">
    <property type="entry name" value="Peripla_BP_3"/>
    <property type="match status" value="1"/>
</dbReference>
<evidence type="ECO:0000313" key="6">
    <source>
        <dbReference type="Proteomes" id="UP001366166"/>
    </source>
</evidence>
<keyword evidence="6" id="KW-1185">Reference proteome</keyword>
<dbReference type="InterPro" id="IPR010982">
    <property type="entry name" value="Lambda_DNA-bd_dom_sf"/>
</dbReference>
<keyword evidence="1" id="KW-0805">Transcription regulation</keyword>
<organism evidence="5 6">
    <name type="scientific">Desulfoferula mesophila</name>
    <dbReference type="NCBI Taxonomy" id="3058419"/>
    <lineage>
        <taxon>Bacteria</taxon>
        <taxon>Pseudomonadati</taxon>
        <taxon>Thermodesulfobacteriota</taxon>
        <taxon>Desulfarculia</taxon>
        <taxon>Desulfarculales</taxon>
        <taxon>Desulfarculaceae</taxon>
        <taxon>Desulfoferula</taxon>
    </lineage>
</organism>
<feature type="domain" description="HTH lacI-type" evidence="4">
    <location>
        <begin position="5"/>
        <end position="61"/>
    </location>
</feature>
<dbReference type="RefSeq" id="WP_338606245.1">
    <property type="nucleotide sequence ID" value="NZ_AP028679.1"/>
</dbReference>
<sequence length="358" mass="38915">MRKQATVKDIAKAAGVSVTTVSLALRDKQTNRISAATRQKVMSIANEMNYHPNLAARALVNKQSNILGLLIKTLLNPFYSELAQDIIDRAQESGYRVITCSVEDGVDKHQADVRELVSHGVDGLIICAALLDDKFVFELVEGGLPVALALRYVNEELGSPSADFVGIDNPRGAYLAVEHLVRMGHRKIALLMGPKNTSTGQDRLQGSLVCLENYGIELDPRLVVDGDFTRRSGYETTRDLLGQEVEFTAVFACNDHMALGVLDALGEAGLTVPQDVAVVGFDDIEMAGLPGVGLTTVSQKKTVMGRVAVDILLSRIKMESMETVRRVVLEPKLIIRDTCGFRARGSRYDATVSSQAKT</sequence>